<accession>A0ABD0PU45</accession>
<organism evidence="2 3">
    <name type="scientific">Cirrhinus mrigala</name>
    <name type="common">Mrigala</name>
    <dbReference type="NCBI Taxonomy" id="683832"/>
    <lineage>
        <taxon>Eukaryota</taxon>
        <taxon>Metazoa</taxon>
        <taxon>Chordata</taxon>
        <taxon>Craniata</taxon>
        <taxon>Vertebrata</taxon>
        <taxon>Euteleostomi</taxon>
        <taxon>Actinopterygii</taxon>
        <taxon>Neopterygii</taxon>
        <taxon>Teleostei</taxon>
        <taxon>Ostariophysi</taxon>
        <taxon>Cypriniformes</taxon>
        <taxon>Cyprinidae</taxon>
        <taxon>Labeoninae</taxon>
        <taxon>Labeonini</taxon>
        <taxon>Cirrhinus</taxon>
    </lineage>
</organism>
<feature type="region of interest" description="Disordered" evidence="1">
    <location>
        <begin position="1"/>
        <end position="64"/>
    </location>
</feature>
<name>A0ABD0PU45_CIRMR</name>
<evidence type="ECO:0000313" key="2">
    <source>
        <dbReference type="EMBL" id="KAL0177427.1"/>
    </source>
</evidence>
<feature type="non-terminal residue" evidence="2">
    <location>
        <position position="1"/>
    </location>
</feature>
<comment type="caution">
    <text evidence="2">The sequence shown here is derived from an EMBL/GenBank/DDBJ whole genome shotgun (WGS) entry which is preliminary data.</text>
</comment>
<dbReference type="AlphaFoldDB" id="A0ABD0PU45"/>
<evidence type="ECO:0000256" key="1">
    <source>
        <dbReference type="SAM" id="MobiDB-lite"/>
    </source>
</evidence>
<protein>
    <submittedName>
        <fullName evidence="2">Uncharacterized protein</fullName>
    </submittedName>
</protein>
<sequence length="64" mass="7014">GCDLPEQSTVHVVLPPSTSTQRSELVQEQRMDGEMESLTRLDLSGSRLTNAQMCPDRGTPLDAQ</sequence>
<keyword evidence="3" id="KW-1185">Reference proteome</keyword>
<feature type="compositionally biased region" description="Basic and acidic residues" evidence="1">
    <location>
        <begin position="25"/>
        <end position="39"/>
    </location>
</feature>
<dbReference type="Proteomes" id="UP001529510">
    <property type="component" value="Unassembled WGS sequence"/>
</dbReference>
<feature type="non-terminal residue" evidence="2">
    <location>
        <position position="64"/>
    </location>
</feature>
<proteinExistence type="predicted"/>
<gene>
    <name evidence="2" type="ORF">M9458_026321</name>
</gene>
<evidence type="ECO:0000313" key="3">
    <source>
        <dbReference type="Proteomes" id="UP001529510"/>
    </source>
</evidence>
<dbReference type="EMBL" id="JAMKFB020000013">
    <property type="protein sequence ID" value="KAL0177427.1"/>
    <property type="molecule type" value="Genomic_DNA"/>
</dbReference>
<feature type="compositionally biased region" description="Polar residues" evidence="1">
    <location>
        <begin position="1"/>
        <end position="24"/>
    </location>
</feature>
<reference evidence="2 3" key="1">
    <citation type="submission" date="2024-05" db="EMBL/GenBank/DDBJ databases">
        <title>Genome sequencing and assembly of Indian major carp, Cirrhinus mrigala (Hamilton, 1822).</title>
        <authorList>
            <person name="Mohindra V."/>
            <person name="Chowdhury L.M."/>
            <person name="Lal K."/>
            <person name="Jena J.K."/>
        </authorList>
    </citation>
    <scope>NUCLEOTIDE SEQUENCE [LARGE SCALE GENOMIC DNA]</scope>
    <source>
        <strain evidence="2">CM1030</strain>
        <tissue evidence="2">Blood</tissue>
    </source>
</reference>